<dbReference type="InterPro" id="IPR011706">
    <property type="entry name" value="Cu-oxidase_C"/>
</dbReference>
<evidence type="ECO:0000259" key="14">
    <source>
        <dbReference type="Pfam" id="PF07731"/>
    </source>
</evidence>
<dbReference type="Pfam" id="PF00394">
    <property type="entry name" value="Cu-oxidase"/>
    <property type="match status" value="1"/>
</dbReference>
<keyword evidence="11 12" id="KW-0439">Lignin degradation</keyword>
<dbReference type="InterPro" id="IPR034285">
    <property type="entry name" value="CuRO_2_LCC"/>
</dbReference>
<comment type="cofactor">
    <cofactor evidence="12">
        <name>Cu cation</name>
        <dbReference type="ChEBI" id="CHEBI:23378"/>
    </cofactor>
    <text evidence="12">Binds 4 Cu cations per monomer.</text>
</comment>
<keyword evidence="17" id="KW-1185">Reference proteome</keyword>
<evidence type="ECO:0000256" key="7">
    <source>
        <dbReference type="ARBA" id="ARBA00022723"/>
    </source>
</evidence>
<keyword evidence="5 12" id="KW-0052">Apoplast</keyword>
<feature type="domain" description="Plastocyanin-like" evidence="13">
    <location>
        <begin position="174"/>
        <end position="303"/>
    </location>
</feature>
<protein>
    <recommendedName>
        <fullName evidence="4 12">Laccase</fullName>
        <ecNumber evidence="4 12">1.10.3.2</ecNumber>
    </recommendedName>
    <alternativeName>
        <fullName evidence="12">Benzenediol:oxygen oxidoreductase</fullName>
    </alternativeName>
    <alternativeName>
        <fullName evidence="12">Diphenol oxidase</fullName>
    </alternativeName>
    <alternativeName>
        <fullName evidence="12">Urishiol oxidase</fullName>
    </alternativeName>
</protein>
<evidence type="ECO:0000313" key="16">
    <source>
        <dbReference type="EMBL" id="KAL2633976.1"/>
    </source>
</evidence>
<dbReference type="Proteomes" id="UP001605036">
    <property type="component" value="Unassembled WGS sequence"/>
</dbReference>
<dbReference type="InterPro" id="IPR001117">
    <property type="entry name" value="Cu-oxidase_2nd"/>
</dbReference>
<dbReference type="EMBL" id="JBHFFA010000003">
    <property type="protein sequence ID" value="KAL2633976.1"/>
    <property type="molecule type" value="Genomic_DNA"/>
</dbReference>
<keyword evidence="9 12" id="KW-0560">Oxidoreductase</keyword>
<dbReference type="InterPro" id="IPR033138">
    <property type="entry name" value="Cu_oxidase_CS"/>
</dbReference>
<proteinExistence type="inferred from homology"/>
<dbReference type="InterPro" id="IPR017761">
    <property type="entry name" value="Laccase"/>
</dbReference>
<dbReference type="Pfam" id="PF07731">
    <property type="entry name" value="Cu-oxidase_2"/>
    <property type="match status" value="1"/>
</dbReference>
<comment type="similarity">
    <text evidence="3 12">Belongs to the multicopper oxidase family.</text>
</comment>
<keyword evidence="8 12" id="KW-0677">Repeat</keyword>
<dbReference type="PANTHER" id="PTHR11709:SF522">
    <property type="entry name" value="LACCASE-4"/>
    <property type="match status" value="1"/>
</dbReference>
<evidence type="ECO:0000256" key="9">
    <source>
        <dbReference type="ARBA" id="ARBA00023002"/>
    </source>
</evidence>
<dbReference type="PANTHER" id="PTHR11709">
    <property type="entry name" value="MULTI-COPPER OXIDASE"/>
    <property type="match status" value="1"/>
</dbReference>
<dbReference type="SUPFAM" id="SSF49503">
    <property type="entry name" value="Cupredoxins"/>
    <property type="match status" value="3"/>
</dbReference>
<dbReference type="AlphaFoldDB" id="A0ABD1YT78"/>
<dbReference type="InterPro" id="IPR034288">
    <property type="entry name" value="CuRO_1_LCC"/>
</dbReference>
<feature type="chain" id="PRO_5044531248" description="Laccase" evidence="12">
    <location>
        <begin position="19"/>
        <end position="594"/>
    </location>
</feature>
<accession>A0ABD1YT78</accession>
<dbReference type="PROSITE" id="PS00079">
    <property type="entry name" value="MULTICOPPER_OXIDASE1"/>
    <property type="match status" value="1"/>
</dbReference>
<comment type="catalytic activity">
    <reaction evidence="1 12">
        <text>4 hydroquinone + O2 = 4 benzosemiquinone + 2 H2O</text>
        <dbReference type="Rhea" id="RHEA:11276"/>
        <dbReference type="ChEBI" id="CHEBI:15377"/>
        <dbReference type="ChEBI" id="CHEBI:15379"/>
        <dbReference type="ChEBI" id="CHEBI:17594"/>
        <dbReference type="ChEBI" id="CHEBI:17977"/>
        <dbReference type="EC" id="1.10.3.2"/>
    </reaction>
</comment>
<keyword evidence="10 12" id="KW-0186">Copper</keyword>
<dbReference type="CDD" id="cd13849">
    <property type="entry name" value="CuRO_1_LCC_plant"/>
    <property type="match status" value="1"/>
</dbReference>
<evidence type="ECO:0000256" key="2">
    <source>
        <dbReference type="ARBA" id="ARBA00004271"/>
    </source>
</evidence>
<dbReference type="InterPro" id="IPR045087">
    <property type="entry name" value="Cu-oxidase_fam"/>
</dbReference>
<dbReference type="PROSITE" id="PS00080">
    <property type="entry name" value="MULTICOPPER_OXIDASE2"/>
    <property type="match status" value="1"/>
</dbReference>
<dbReference type="NCBIfam" id="TIGR03389">
    <property type="entry name" value="laccase"/>
    <property type="match status" value="1"/>
</dbReference>
<evidence type="ECO:0000256" key="5">
    <source>
        <dbReference type="ARBA" id="ARBA00022523"/>
    </source>
</evidence>
<evidence type="ECO:0000259" key="13">
    <source>
        <dbReference type="Pfam" id="PF00394"/>
    </source>
</evidence>
<sequence length="594" mass="66158">MMGARFMYVFLTISCCSAVLSNALCPRNEMEAAYTGPTTRYYDFNVESTLVTVNCVTVPRILVNGEFPGPTIYAVEGDRVIVNVTNKADADLSIHWHGVRQILSGWQDGVAYVTECPLKQGEYFVYNFTVTGQHGTVFWHAHINWLRATVHGAIVVYPRNFSYPHPHPKPVDEFNVILGEWWNTDPNDVEIAGLRGGTGFQLADALLINGKTGSRYNCSDVEGISTLKVTAGKTYLLRIINAGLNTEEFFGIANHKQLVVSVDGEYVKPTEFNTTFISPGLTMNVLITADQTPGTYYMEAQSHSSILITDTEGLPPGAVTSLRNDDPKIPASAIIQYDSAPVLNPSRTFFPTLPEINDTDTTLRFVDSLLTLFPEHVPAKATRHQLFAVGLSNRPCDSTQNCTFATAGQVNNITWVEPRISVLQAYYFDIKGVYTADFPDFPVHPFDYTSPDSPPAPERLSNPGTRVSVIEYGTVVDLVLQGVNNILFQNHPFHLHGNSFWILGRGMGNYDPNTSPATLNYFDPPFRFTVDVPSRGWVAIRWKATNPGVWFFHCHLEKHTTWGMQMAFIVLNGKGPEQTLLPPPERLTPCRPRR</sequence>
<dbReference type="GO" id="GO:0048046">
    <property type="term" value="C:apoplast"/>
    <property type="evidence" value="ECO:0007669"/>
    <property type="project" value="UniProtKB-SubCell"/>
</dbReference>
<evidence type="ECO:0000256" key="6">
    <source>
        <dbReference type="ARBA" id="ARBA00022525"/>
    </source>
</evidence>
<dbReference type="Gene3D" id="2.60.40.420">
    <property type="entry name" value="Cupredoxins - blue copper proteins"/>
    <property type="match status" value="3"/>
</dbReference>
<evidence type="ECO:0000259" key="15">
    <source>
        <dbReference type="Pfam" id="PF07732"/>
    </source>
</evidence>
<dbReference type="Pfam" id="PF07732">
    <property type="entry name" value="Cu-oxidase_3"/>
    <property type="match status" value="1"/>
</dbReference>
<feature type="domain" description="Plastocyanin-like" evidence="15">
    <location>
        <begin position="46"/>
        <end position="159"/>
    </location>
</feature>
<keyword evidence="6 12" id="KW-0964">Secreted</keyword>
<evidence type="ECO:0000256" key="1">
    <source>
        <dbReference type="ARBA" id="ARBA00000349"/>
    </source>
</evidence>
<dbReference type="CDD" id="cd13875">
    <property type="entry name" value="CuRO_2_LCC_plant"/>
    <property type="match status" value="1"/>
</dbReference>
<keyword evidence="7 12" id="KW-0479">Metal-binding</keyword>
<organism evidence="16 17">
    <name type="scientific">Riccia fluitans</name>
    <dbReference type="NCBI Taxonomy" id="41844"/>
    <lineage>
        <taxon>Eukaryota</taxon>
        <taxon>Viridiplantae</taxon>
        <taxon>Streptophyta</taxon>
        <taxon>Embryophyta</taxon>
        <taxon>Marchantiophyta</taxon>
        <taxon>Marchantiopsida</taxon>
        <taxon>Marchantiidae</taxon>
        <taxon>Marchantiales</taxon>
        <taxon>Ricciaceae</taxon>
        <taxon>Riccia</taxon>
    </lineage>
</organism>
<dbReference type="InterPro" id="IPR008972">
    <property type="entry name" value="Cupredoxin"/>
</dbReference>
<dbReference type="EC" id="1.10.3.2" evidence="4 12"/>
<name>A0ABD1YT78_9MARC</name>
<evidence type="ECO:0000256" key="10">
    <source>
        <dbReference type="ARBA" id="ARBA00023008"/>
    </source>
</evidence>
<feature type="signal peptide" evidence="12">
    <location>
        <begin position="1"/>
        <end position="18"/>
    </location>
</feature>
<keyword evidence="12" id="KW-0732">Signal</keyword>
<comment type="subcellular location">
    <subcellularLocation>
        <location evidence="2 12">Secreted</location>
        <location evidence="2 12">Extracellular space</location>
        <location evidence="2 12">Apoplast</location>
    </subcellularLocation>
</comment>
<dbReference type="GO" id="GO:0046274">
    <property type="term" value="P:lignin catabolic process"/>
    <property type="evidence" value="ECO:0007669"/>
    <property type="project" value="UniProtKB-KW"/>
</dbReference>
<dbReference type="GO" id="GO:0046872">
    <property type="term" value="F:metal ion binding"/>
    <property type="evidence" value="ECO:0007669"/>
    <property type="project" value="UniProtKB-KW"/>
</dbReference>
<comment type="caution">
    <text evidence="16">The sequence shown here is derived from an EMBL/GenBank/DDBJ whole genome shotgun (WGS) entry which is preliminary data.</text>
</comment>
<dbReference type="GO" id="GO:0052716">
    <property type="term" value="F:hydroquinone:oxygen oxidoreductase activity"/>
    <property type="evidence" value="ECO:0007669"/>
    <property type="project" value="UniProtKB-EC"/>
</dbReference>
<evidence type="ECO:0000256" key="11">
    <source>
        <dbReference type="ARBA" id="ARBA00023185"/>
    </source>
</evidence>
<evidence type="ECO:0000313" key="17">
    <source>
        <dbReference type="Proteomes" id="UP001605036"/>
    </source>
</evidence>
<evidence type="ECO:0000256" key="4">
    <source>
        <dbReference type="ARBA" id="ARBA00012297"/>
    </source>
</evidence>
<feature type="domain" description="Plastocyanin-like" evidence="14">
    <location>
        <begin position="446"/>
        <end position="572"/>
    </location>
</feature>
<gene>
    <name evidence="16" type="ORF">R1flu_005455</name>
</gene>
<comment type="function">
    <text evidence="12">Lignin degradation and detoxification of lignin-derived products.</text>
</comment>
<evidence type="ECO:0000256" key="12">
    <source>
        <dbReference type="RuleBase" id="RU361119"/>
    </source>
</evidence>
<dbReference type="InterPro" id="IPR011707">
    <property type="entry name" value="Cu-oxidase-like_N"/>
</dbReference>
<evidence type="ECO:0000256" key="3">
    <source>
        <dbReference type="ARBA" id="ARBA00010609"/>
    </source>
</evidence>
<dbReference type="InterPro" id="IPR002355">
    <property type="entry name" value="Cu_oxidase_Cu_BS"/>
</dbReference>
<reference evidence="16 17" key="1">
    <citation type="submission" date="2024-09" db="EMBL/GenBank/DDBJ databases">
        <title>Chromosome-scale assembly of Riccia fluitans.</title>
        <authorList>
            <person name="Paukszto L."/>
            <person name="Sawicki J."/>
            <person name="Karawczyk K."/>
            <person name="Piernik-Szablinska J."/>
            <person name="Szczecinska M."/>
            <person name="Mazdziarz M."/>
        </authorList>
    </citation>
    <scope>NUCLEOTIDE SEQUENCE [LARGE SCALE GENOMIC DNA]</scope>
    <source>
        <strain evidence="16">Rf_01</strain>
        <tissue evidence="16">Aerial parts of the thallus</tissue>
    </source>
</reference>
<evidence type="ECO:0000256" key="8">
    <source>
        <dbReference type="ARBA" id="ARBA00022737"/>
    </source>
</evidence>